<evidence type="ECO:0000313" key="7">
    <source>
        <dbReference type="Proteomes" id="UP000533637"/>
    </source>
</evidence>
<comment type="subcellular location">
    <subcellularLocation>
        <location evidence="1">Cell membrane</location>
        <topology evidence="1">Multi-pass membrane protein</topology>
    </subcellularLocation>
</comment>
<evidence type="ECO:0000256" key="2">
    <source>
        <dbReference type="ARBA" id="ARBA00022692"/>
    </source>
</evidence>
<gene>
    <name evidence="6" type="ORF">GGQ57_002629</name>
</gene>
<evidence type="ECO:0000256" key="3">
    <source>
        <dbReference type="ARBA" id="ARBA00022989"/>
    </source>
</evidence>
<accession>A0ABR6KMV6</accession>
<dbReference type="EMBL" id="JACHOC010000004">
    <property type="protein sequence ID" value="MBB4622729.1"/>
    <property type="molecule type" value="Genomic_DNA"/>
</dbReference>
<dbReference type="SUPFAM" id="SSF90123">
    <property type="entry name" value="ABC transporter transmembrane region"/>
    <property type="match status" value="1"/>
</dbReference>
<sequence length="211" mass="24644">MDLEENKISLAAIRQYLKLLISNVDVFTRLEFKTLRGWMLYSLSLVFALCIPCVIILFITGLLSGNIELELLVAVSLIPFMFILPLTLLLTFIHNYRLPKVLRKCILNGLERYRWDGPIQQVGQTAFECFRDGCLFRTEVRLWKDKGRERRFISMIIPYFIPKSVEDEEKYMNDVDSYLEGRCIFEIKQDMAFIMVPVKLFPRLDLGGSIT</sequence>
<organism evidence="6 7">
    <name type="scientific">Parabacteroides faecis</name>
    <dbReference type="NCBI Taxonomy" id="1217282"/>
    <lineage>
        <taxon>Bacteria</taxon>
        <taxon>Pseudomonadati</taxon>
        <taxon>Bacteroidota</taxon>
        <taxon>Bacteroidia</taxon>
        <taxon>Bacteroidales</taxon>
        <taxon>Tannerellaceae</taxon>
        <taxon>Parabacteroides</taxon>
    </lineage>
</organism>
<evidence type="ECO:0000256" key="1">
    <source>
        <dbReference type="ARBA" id="ARBA00004651"/>
    </source>
</evidence>
<feature type="transmembrane region" description="Helical" evidence="5">
    <location>
        <begin position="38"/>
        <end position="59"/>
    </location>
</feature>
<comment type="caution">
    <text evidence="6">The sequence shown here is derived from an EMBL/GenBank/DDBJ whole genome shotgun (WGS) entry which is preliminary data.</text>
</comment>
<evidence type="ECO:0000313" key="6">
    <source>
        <dbReference type="EMBL" id="MBB4622729.1"/>
    </source>
</evidence>
<keyword evidence="3 5" id="KW-1133">Transmembrane helix</keyword>
<dbReference type="Proteomes" id="UP000533637">
    <property type="component" value="Unassembled WGS sequence"/>
</dbReference>
<protein>
    <submittedName>
        <fullName evidence="6">Uncharacterized protein</fullName>
    </submittedName>
</protein>
<dbReference type="RefSeq" id="WP_183671113.1">
    <property type="nucleotide sequence ID" value="NZ_BMPB01000012.1"/>
</dbReference>
<feature type="transmembrane region" description="Helical" evidence="5">
    <location>
        <begin position="71"/>
        <end position="93"/>
    </location>
</feature>
<evidence type="ECO:0000256" key="4">
    <source>
        <dbReference type="ARBA" id="ARBA00023136"/>
    </source>
</evidence>
<keyword evidence="2 5" id="KW-0812">Transmembrane</keyword>
<proteinExistence type="predicted"/>
<dbReference type="InterPro" id="IPR036640">
    <property type="entry name" value="ABC1_TM_sf"/>
</dbReference>
<reference evidence="6 7" key="1">
    <citation type="submission" date="2020-08" db="EMBL/GenBank/DDBJ databases">
        <title>Genomic Encyclopedia of Type Strains, Phase IV (KMG-IV): sequencing the most valuable type-strain genomes for metagenomic binning, comparative biology and taxonomic classification.</title>
        <authorList>
            <person name="Goeker M."/>
        </authorList>
    </citation>
    <scope>NUCLEOTIDE SEQUENCE [LARGE SCALE GENOMIC DNA]</scope>
    <source>
        <strain evidence="6 7">DSM 102983</strain>
    </source>
</reference>
<keyword evidence="4 5" id="KW-0472">Membrane</keyword>
<keyword evidence="7" id="KW-1185">Reference proteome</keyword>
<evidence type="ECO:0000256" key="5">
    <source>
        <dbReference type="SAM" id="Phobius"/>
    </source>
</evidence>
<name>A0ABR6KMV6_9BACT</name>